<accession>A0A1G9K5I4</accession>
<dbReference type="RefSeq" id="WP_093198320.1">
    <property type="nucleotide sequence ID" value="NZ_FNGS01000002.1"/>
</dbReference>
<dbReference type="Proteomes" id="UP000198901">
    <property type="component" value="Unassembled WGS sequence"/>
</dbReference>
<evidence type="ECO:0000313" key="4">
    <source>
        <dbReference type="Proteomes" id="UP000198901"/>
    </source>
</evidence>
<protein>
    <submittedName>
        <fullName evidence="3">Histidine kinase</fullName>
    </submittedName>
</protein>
<dbReference type="STRING" id="563176.SAMN04488090_0885"/>
<gene>
    <name evidence="3" type="ORF">SAMN04488090_0885</name>
</gene>
<dbReference type="InterPro" id="IPR036890">
    <property type="entry name" value="HATPase_C_sf"/>
</dbReference>
<name>A0A1G9K5I4_9BACT</name>
<keyword evidence="4" id="KW-1185">Reference proteome</keyword>
<feature type="transmembrane region" description="Helical" evidence="1">
    <location>
        <begin position="48"/>
        <end position="66"/>
    </location>
</feature>
<feature type="transmembrane region" description="Helical" evidence="1">
    <location>
        <begin position="78"/>
        <end position="96"/>
    </location>
</feature>
<dbReference type="Pfam" id="PF06580">
    <property type="entry name" value="His_kinase"/>
    <property type="match status" value="1"/>
</dbReference>
<evidence type="ECO:0000256" key="1">
    <source>
        <dbReference type="SAM" id="Phobius"/>
    </source>
</evidence>
<feature type="domain" description="Signal transduction histidine kinase internal region" evidence="2">
    <location>
        <begin position="153"/>
        <end position="228"/>
    </location>
</feature>
<evidence type="ECO:0000313" key="3">
    <source>
        <dbReference type="EMBL" id="SDL44892.1"/>
    </source>
</evidence>
<dbReference type="OrthoDB" id="9792992at2"/>
<organism evidence="3 4">
    <name type="scientific">Siphonobacter aquaeclarae</name>
    <dbReference type="NCBI Taxonomy" id="563176"/>
    <lineage>
        <taxon>Bacteria</taxon>
        <taxon>Pseudomonadati</taxon>
        <taxon>Bacteroidota</taxon>
        <taxon>Cytophagia</taxon>
        <taxon>Cytophagales</taxon>
        <taxon>Cytophagaceae</taxon>
        <taxon>Siphonobacter</taxon>
    </lineage>
</organism>
<proteinExistence type="predicted"/>
<keyword evidence="1" id="KW-0812">Transmembrane</keyword>
<dbReference type="PANTHER" id="PTHR34220:SF7">
    <property type="entry name" value="SENSOR HISTIDINE KINASE YPDA"/>
    <property type="match status" value="1"/>
</dbReference>
<evidence type="ECO:0000259" key="2">
    <source>
        <dbReference type="Pfam" id="PF06580"/>
    </source>
</evidence>
<keyword evidence="3" id="KW-0418">Kinase</keyword>
<dbReference type="AlphaFoldDB" id="A0A1G9K5I4"/>
<keyword evidence="3" id="KW-0808">Transferase</keyword>
<dbReference type="SUPFAM" id="SSF55874">
    <property type="entry name" value="ATPase domain of HSP90 chaperone/DNA topoisomerase II/histidine kinase"/>
    <property type="match status" value="1"/>
</dbReference>
<dbReference type="PANTHER" id="PTHR34220">
    <property type="entry name" value="SENSOR HISTIDINE KINASE YPDA"/>
    <property type="match status" value="1"/>
</dbReference>
<keyword evidence="1" id="KW-0472">Membrane</keyword>
<keyword evidence="1" id="KW-1133">Transmembrane helix</keyword>
<feature type="transmembrane region" description="Helical" evidence="1">
    <location>
        <begin position="108"/>
        <end position="133"/>
    </location>
</feature>
<sequence>MTKELSGRHILLQFLINPRLSLLRQAAMIGVILLLDSQNKGPRTLADILSFFYALGLIYFNIYLLVPRMVFRQKYGSYFLWVLIVSVISFALVYFSDPYTGEPGNVQLTWSAFLSVFFVVVIILSCTSAIKLFQQWVKDRHRLAELEKHTLEAELERLKSQINPHFLFNMLNNVNVLTRKDPAKASEVVEKLSELLRYQLYDSAQDNILLISDIQFLRNFLHLEKIRRDRFEFTLTISGRPEGIRLPPFLFIPFVENAVKHNADSLHESFVHLSFDIREDRLLFVCENSRPAGPPPGRTRGGLGLANIRRRLDLLYSSRYSLLVRQEEYRYTVQLSIPL</sequence>
<reference evidence="3 4" key="1">
    <citation type="submission" date="2016-10" db="EMBL/GenBank/DDBJ databases">
        <authorList>
            <person name="de Groot N.N."/>
        </authorList>
    </citation>
    <scope>NUCLEOTIDE SEQUENCE [LARGE SCALE GENOMIC DNA]</scope>
    <source>
        <strain evidence="3 4">DSM 21668</strain>
    </source>
</reference>
<dbReference type="GO" id="GO:0016020">
    <property type="term" value="C:membrane"/>
    <property type="evidence" value="ECO:0007669"/>
    <property type="project" value="InterPro"/>
</dbReference>
<dbReference type="InterPro" id="IPR050640">
    <property type="entry name" value="Bact_2-comp_sensor_kinase"/>
</dbReference>
<dbReference type="Gene3D" id="3.30.565.10">
    <property type="entry name" value="Histidine kinase-like ATPase, C-terminal domain"/>
    <property type="match status" value="1"/>
</dbReference>
<dbReference type="InterPro" id="IPR010559">
    <property type="entry name" value="Sig_transdc_His_kin_internal"/>
</dbReference>
<dbReference type="GO" id="GO:0000155">
    <property type="term" value="F:phosphorelay sensor kinase activity"/>
    <property type="evidence" value="ECO:0007669"/>
    <property type="project" value="InterPro"/>
</dbReference>
<dbReference type="EMBL" id="FNGS01000002">
    <property type="protein sequence ID" value="SDL44892.1"/>
    <property type="molecule type" value="Genomic_DNA"/>
</dbReference>